<dbReference type="PANTHER" id="PTHR12687">
    <property type="entry name" value="NUCLEOLAR COMPLEX 2 AND RAD4-RELATED"/>
    <property type="match status" value="1"/>
</dbReference>
<dbReference type="PANTHER" id="PTHR12687:SF4">
    <property type="entry name" value="NUCLEOLAR COMPLEX PROTEIN 2 HOMOLOG"/>
    <property type="match status" value="1"/>
</dbReference>
<organism evidence="5 6">
    <name type="scientific">Ceratopteris richardii</name>
    <name type="common">Triangle waterfern</name>
    <dbReference type="NCBI Taxonomy" id="49495"/>
    <lineage>
        <taxon>Eukaryota</taxon>
        <taxon>Viridiplantae</taxon>
        <taxon>Streptophyta</taxon>
        <taxon>Embryophyta</taxon>
        <taxon>Tracheophyta</taxon>
        <taxon>Polypodiopsida</taxon>
        <taxon>Polypodiidae</taxon>
        <taxon>Polypodiales</taxon>
        <taxon>Pteridineae</taxon>
        <taxon>Pteridaceae</taxon>
        <taxon>Parkerioideae</taxon>
        <taxon>Ceratopteris</taxon>
    </lineage>
</organism>
<dbReference type="OMA" id="GCLRYYL"/>
<dbReference type="EMBL" id="CM035409">
    <property type="protein sequence ID" value="KAH7439634.1"/>
    <property type="molecule type" value="Genomic_DNA"/>
</dbReference>
<accession>A0A8T2UTT7</accession>
<feature type="compositionally biased region" description="Basic residues" evidence="4">
    <location>
        <begin position="827"/>
        <end position="852"/>
    </location>
</feature>
<feature type="compositionally biased region" description="Basic and acidic residues" evidence="4">
    <location>
        <begin position="752"/>
        <end position="770"/>
    </location>
</feature>
<dbReference type="EMBL" id="CM035409">
    <property type="protein sequence ID" value="KAH7439631.1"/>
    <property type="molecule type" value="Genomic_DNA"/>
</dbReference>
<evidence type="ECO:0000313" key="5">
    <source>
        <dbReference type="EMBL" id="KAH7439631.1"/>
    </source>
</evidence>
<evidence type="ECO:0000313" key="6">
    <source>
        <dbReference type="Proteomes" id="UP000825935"/>
    </source>
</evidence>
<feature type="region of interest" description="Disordered" evidence="4">
    <location>
        <begin position="31"/>
        <end position="65"/>
    </location>
</feature>
<dbReference type="Pfam" id="PF03715">
    <property type="entry name" value="Noc2"/>
    <property type="match status" value="1"/>
</dbReference>
<comment type="similarity">
    <text evidence="2">Belongs to the NOC2 family.</text>
</comment>
<dbReference type="GO" id="GO:0042273">
    <property type="term" value="P:ribosomal large subunit biogenesis"/>
    <property type="evidence" value="ECO:0007669"/>
    <property type="project" value="TreeGrafter"/>
</dbReference>
<dbReference type="AlphaFoldDB" id="A0A8T2UTT7"/>
<feature type="compositionally biased region" description="Acidic residues" evidence="4">
    <location>
        <begin position="775"/>
        <end position="795"/>
    </location>
</feature>
<keyword evidence="3" id="KW-0539">Nucleus</keyword>
<proteinExistence type="inferred from homology"/>
<evidence type="ECO:0000256" key="4">
    <source>
        <dbReference type="SAM" id="MobiDB-lite"/>
    </source>
</evidence>
<dbReference type="GO" id="GO:0030690">
    <property type="term" value="C:Noc1p-Noc2p complex"/>
    <property type="evidence" value="ECO:0007669"/>
    <property type="project" value="TreeGrafter"/>
</dbReference>
<dbReference type="InterPro" id="IPR005343">
    <property type="entry name" value="Noc2"/>
</dbReference>
<protein>
    <recommendedName>
        <fullName evidence="7">Nucleolar complex protein 2 homolog</fullName>
    </recommendedName>
</protein>
<evidence type="ECO:0000256" key="3">
    <source>
        <dbReference type="ARBA" id="ARBA00023242"/>
    </source>
</evidence>
<evidence type="ECO:0008006" key="7">
    <source>
        <dbReference type="Google" id="ProtNLM"/>
    </source>
</evidence>
<reference evidence="5" key="1">
    <citation type="submission" date="2021-08" db="EMBL/GenBank/DDBJ databases">
        <title>WGS assembly of Ceratopteris richardii.</title>
        <authorList>
            <person name="Marchant D.B."/>
            <person name="Chen G."/>
            <person name="Jenkins J."/>
            <person name="Shu S."/>
            <person name="Leebens-Mack J."/>
            <person name="Grimwood J."/>
            <person name="Schmutz J."/>
            <person name="Soltis P."/>
            <person name="Soltis D."/>
            <person name="Chen Z.-H."/>
        </authorList>
    </citation>
    <scope>NUCLEOTIDE SEQUENCE</scope>
    <source>
        <strain evidence="5">Whitten #5841</strain>
        <tissue evidence="5">Leaf</tissue>
    </source>
</reference>
<feature type="compositionally biased region" description="Basic and acidic residues" evidence="4">
    <location>
        <begin position="711"/>
        <end position="725"/>
    </location>
</feature>
<dbReference type="GO" id="GO:0005730">
    <property type="term" value="C:nucleolus"/>
    <property type="evidence" value="ECO:0007669"/>
    <property type="project" value="TreeGrafter"/>
</dbReference>
<comment type="subcellular location">
    <subcellularLocation>
        <location evidence="1">Nucleus</location>
    </subcellularLocation>
</comment>
<feature type="region of interest" description="Disordered" evidence="4">
    <location>
        <begin position="186"/>
        <end position="213"/>
    </location>
</feature>
<feature type="region of interest" description="Disordered" evidence="4">
    <location>
        <begin position="113"/>
        <end position="146"/>
    </location>
</feature>
<dbReference type="OrthoDB" id="10266662at2759"/>
<evidence type="ECO:0000256" key="1">
    <source>
        <dbReference type="ARBA" id="ARBA00004123"/>
    </source>
</evidence>
<gene>
    <name evidence="5" type="ORF">KP509_04G069800</name>
</gene>
<feature type="compositionally biased region" description="Acidic residues" evidence="4">
    <location>
        <begin position="126"/>
        <end position="139"/>
    </location>
</feature>
<keyword evidence="6" id="KW-1185">Reference proteome</keyword>
<name>A0A8T2UTT7_CERRI</name>
<dbReference type="GO" id="GO:0005654">
    <property type="term" value="C:nucleoplasm"/>
    <property type="evidence" value="ECO:0007669"/>
    <property type="project" value="TreeGrafter"/>
</dbReference>
<feature type="region of interest" description="Disordered" evidence="4">
    <location>
        <begin position="701"/>
        <end position="852"/>
    </location>
</feature>
<dbReference type="GO" id="GO:0030691">
    <property type="term" value="C:Noc2p-Noc3p complex"/>
    <property type="evidence" value="ECO:0007669"/>
    <property type="project" value="TreeGrafter"/>
</dbReference>
<comment type="caution">
    <text evidence="5">The sequence shown here is derived from an EMBL/GenBank/DDBJ whole genome shotgun (WGS) entry which is preliminary data.</text>
</comment>
<dbReference type="Proteomes" id="UP000825935">
    <property type="component" value="Chromosome 4"/>
</dbReference>
<evidence type="ECO:0000256" key="2">
    <source>
        <dbReference type="ARBA" id="ARBA00005907"/>
    </source>
</evidence>
<sequence>MGKSVKRTKKFVKKHLKSTLAHRRKLKPIKKALKRKQKTSSAGSIADYSHDLAGSRLNEKNESAGKKLVTRNITEMNVDEFLDGDFFNVGSGDDNSISSDDTDHDLDDYIRENESDGAFIDITPADLEEDDSSGDDEGGDSNLRSQNKSLLSEVEKHKRQLEKLKEKDPEFFKFLEEHDKELLEFSDEEELSADDAKEPFSLPQNKNKDLSQVDADASSSRLTIGLVESWCKIIKEKNHMGTVCNLLKAYRTACHYGDGDDQALANNFNIASSHVFNKIMFFTLSEMDGIIRRALGMDGKAGSVFEPDKFPRWKKLEPLVRSYVGNTLHILTQMTDNQMITFTLKRLKESACFLGALPKFAHKYLKVVLHFWGRGEGSVSLVSFLFIREMALLLGTDHLDACLKGMYKEYAANSKFVTASSLPRIRFMANCVVELYGVDFAASYQQAFVFIRQLAIILRNALTMKTKEAFKQVYSWQYVNCLEVWVRVLSTYADRKDLQPLGYPLTQILTGVAQLVPTARYFPLRIHCVQLLNLLAAAMGIYIPVASLLLDMLEFKELNKPPTGGVGKAIDFGCTLKVSKPTLKTRAFQDECVTTVVDQISEHLVQWSYSVAFPELVQVPLLGLRRFVKATKVGRFQTQVKQLLNQIEENISYVGRKRDNISFCPKDSQMVTSFLKEEKIANASPLSKFCASLRQSAMQRRSNMQTSSVLVKEEIHKNHADKRSDSDEEDALENGANAFNSDWLPPKKVRRQPIDEEKTKKKRSRTEDAKGGYGEDSDAEDVVEDFELSSEDDSGLNEMDHVPSSDEDQSAGPQQNGIKGKNTMTKEKKKRGNAGLRNRKSAKTRKKWKKAK</sequence>